<dbReference type="InterPro" id="IPR004256">
    <property type="entry name" value="DUF234"/>
</dbReference>
<feature type="domain" description="DUF234" evidence="2">
    <location>
        <begin position="337"/>
        <end position="432"/>
    </location>
</feature>
<dbReference type="Pfam" id="PF01637">
    <property type="entry name" value="ATPase_2"/>
    <property type="match status" value="1"/>
</dbReference>
<evidence type="ECO:0000313" key="4">
    <source>
        <dbReference type="Proteomes" id="UP000055014"/>
    </source>
</evidence>
<gene>
    <name evidence="3" type="ORF">XE02_1424</name>
</gene>
<dbReference type="InterPro" id="IPR011579">
    <property type="entry name" value="ATPase_dom"/>
</dbReference>
<dbReference type="PANTHER" id="PTHR34704">
    <property type="entry name" value="ATPASE"/>
    <property type="match status" value="1"/>
</dbReference>
<dbReference type="InterPro" id="IPR011335">
    <property type="entry name" value="Restrct_endonuc-II-like"/>
</dbReference>
<accession>A0A124G003</accession>
<comment type="caution">
    <text evidence="3">The sequence shown here is derived from an EMBL/GenBank/DDBJ whole genome shotgun (WGS) entry which is preliminary data.</text>
</comment>
<dbReference type="SUPFAM" id="SSF52980">
    <property type="entry name" value="Restriction endonuclease-like"/>
    <property type="match status" value="1"/>
</dbReference>
<dbReference type="PANTHER" id="PTHR34704:SF2">
    <property type="entry name" value="ATPASE"/>
    <property type="match status" value="1"/>
</dbReference>
<dbReference type="Pfam" id="PF03008">
    <property type="entry name" value="DUF234"/>
    <property type="match status" value="1"/>
</dbReference>
<dbReference type="InterPro" id="IPR027417">
    <property type="entry name" value="P-loop_NTPase"/>
</dbReference>
<sequence length="486" mass="56950">MLTSGKRSGSIKRKLADAILKIVYYTVSYWLVYKWEARMKFFDRDDELAFFEGLTKRKSKKMVALFGRRRIGKTTLLKKVYPNARYFFVDTRSSETLLKDFSSQIFEGSFDNWGGFFRALFRLQEVVIFDEFQNFMRVDQSVFSVLQKVWDENSGRGLLILCGSYVGMMKRIFLDQKAPLFGRCDHKIELNQFRFRDALEMIRSFDYSFEEAVEWYSVLGGIPQYLWLLEEKASFEMKIRELFFDRFAPLREEGKNLLISEFGTEHPGYFSVLEAIGYFDRDAGEIVDRTGMERTKAMKYLSELTNSYGIIGRVENLLSKSKRGLRYTIRDNFLSFWMKYIYSRQNAVEFNSEQALKYTVENLGEYIGRAFESIAKSLIPDLYRSGKIPFLPEKVGKHWGKIPGIRNKPYEIDLIGESSDRILVFECKWRKATVGPEVAEELIEKMQYIPDKRVKVPVIISKSGFKEKMPKEVLLIDLRDLEESLG</sequence>
<dbReference type="AlphaFoldDB" id="A0A124G003"/>
<dbReference type="Gene3D" id="3.40.50.300">
    <property type="entry name" value="P-loop containing nucleotide triphosphate hydrolases"/>
    <property type="match status" value="1"/>
</dbReference>
<dbReference type="SUPFAM" id="SSF52540">
    <property type="entry name" value="P-loop containing nucleoside triphosphate hydrolases"/>
    <property type="match status" value="1"/>
</dbReference>
<feature type="domain" description="ATPase" evidence="1">
    <location>
        <begin position="112"/>
        <end position="227"/>
    </location>
</feature>
<evidence type="ECO:0008006" key="5">
    <source>
        <dbReference type="Google" id="ProtNLM"/>
    </source>
</evidence>
<evidence type="ECO:0000259" key="2">
    <source>
        <dbReference type="Pfam" id="PF03008"/>
    </source>
</evidence>
<organism evidence="3 4">
    <name type="scientific">Mesotoga infera</name>
    <dbReference type="NCBI Taxonomy" id="1236046"/>
    <lineage>
        <taxon>Bacteria</taxon>
        <taxon>Thermotogati</taxon>
        <taxon>Thermotogota</taxon>
        <taxon>Thermotogae</taxon>
        <taxon>Kosmotogales</taxon>
        <taxon>Kosmotogaceae</taxon>
        <taxon>Mesotoga</taxon>
    </lineage>
</organism>
<dbReference type="Proteomes" id="UP000055014">
    <property type="component" value="Unassembled WGS sequence"/>
</dbReference>
<protein>
    <recommendedName>
        <fullName evidence="5">ATP-binding protein</fullName>
    </recommendedName>
</protein>
<dbReference type="EMBL" id="LGGW01000178">
    <property type="protein sequence ID" value="KUK85972.1"/>
    <property type="molecule type" value="Genomic_DNA"/>
</dbReference>
<dbReference type="PATRIC" id="fig|1236046.5.peg.1468"/>
<evidence type="ECO:0000313" key="3">
    <source>
        <dbReference type="EMBL" id="KUK85972.1"/>
    </source>
</evidence>
<reference evidence="4" key="1">
    <citation type="journal article" date="2015" name="MBio">
        <title>Genome-Resolved Metagenomic Analysis Reveals Roles for Candidate Phyla and Other Microbial Community Members in Biogeochemical Transformations in Oil Reservoirs.</title>
        <authorList>
            <person name="Hu P."/>
            <person name="Tom L."/>
            <person name="Singh A."/>
            <person name="Thomas B.C."/>
            <person name="Baker B.J."/>
            <person name="Piceno Y.M."/>
            <person name="Andersen G.L."/>
            <person name="Banfield J.F."/>
        </authorList>
    </citation>
    <scope>NUCLEOTIDE SEQUENCE [LARGE SCALE GENOMIC DNA]</scope>
</reference>
<dbReference type="GO" id="GO:0005524">
    <property type="term" value="F:ATP binding"/>
    <property type="evidence" value="ECO:0007669"/>
    <property type="project" value="InterPro"/>
</dbReference>
<proteinExistence type="predicted"/>
<evidence type="ECO:0000259" key="1">
    <source>
        <dbReference type="Pfam" id="PF01637"/>
    </source>
</evidence>
<name>A0A124G003_9BACT</name>